<reference evidence="2 3" key="1">
    <citation type="submission" date="2020-02" db="EMBL/GenBank/DDBJ databases">
        <authorList>
            <person name="Li G."/>
        </authorList>
    </citation>
    <scope>NUCLEOTIDE SEQUENCE [LARGE SCALE GENOMIC DNA]</scope>
    <source>
        <strain evidence="2 3">DSM 102029</strain>
    </source>
</reference>
<protein>
    <submittedName>
        <fullName evidence="2">Uncharacterized protein</fullName>
    </submittedName>
</protein>
<accession>A0A6P1YGY6</accession>
<proteinExistence type="predicted"/>
<evidence type="ECO:0000313" key="3">
    <source>
        <dbReference type="Proteomes" id="UP000464751"/>
    </source>
</evidence>
<organism evidence="2 3">
    <name type="scientific">Ancylobacter pratisalsi</name>
    <dbReference type="NCBI Taxonomy" id="1745854"/>
    <lineage>
        <taxon>Bacteria</taxon>
        <taxon>Pseudomonadati</taxon>
        <taxon>Pseudomonadota</taxon>
        <taxon>Alphaproteobacteria</taxon>
        <taxon>Hyphomicrobiales</taxon>
        <taxon>Xanthobacteraceae</taxon>
        <taxon>Ancylobacter</taxon>
    </lineage>
</organism>
<dbReference type="EMBL" id="CP048630">
    <property type="protein sequence ID" value="QIB32412.1"/>
    <property type="molecule type" value="Genomic_DNA"/>
</dbReference>
<keyword evidence="3" id="KW-1185">Reference proteome</keyword>
<feature type="signal peptide" evidence="1">
    <location>
        <begin position="1"/>
        <end position="23"/>
    </location>
</feature>
<dbReference type="KEGG" id="apra:G3A50_00880"/>
<name>A0A6P1YGY6_9HYPH</name>
<keyword evidence="1" id="KW-0732">Signal</keyword>
<feature type="chain" id="PRO_5027017781" evidence="1">
    <location>
        <begin position="24"/>
        <end position="95"/>
    </location>
</feature>
<evidence type="ECO:0000256" key="1">
    <source>
        <dbReference type="SAM" id="SignalP"/>
    </source>
</evidence>
<sequence length="95" mass="10257">MKKFIIAAAAIGTLGLTATAAGAEVLYDRYGNPVAVERQMEPRGPVMIEGRNVAVPVEGGNGTYYRGYPNPVPDWYRPGVEPYIGKQIEQDMKGG</sequence>
<dbReference type="AlphaFoldDB" id="A0A6P1YGY6"/>
<dbReference type="Proteomes" id="UP000464751">
    <property type="component" value="Chromosome"/>
</dbReference>
<gene>
    <name evidence="2" type="ORF">G3A50_00880</name>
</gene>
<dbReference type="RefSeq" id="WP_163073353.1">
    <property type="nucleotide sequence ID" value="NZ_CP048630.1"/>
</dbReference>
<evidence type="ECO:0000313" key="2">
    <source>
        <dbReference type="EMBL" id="QIB32412.1"/>
    </source>
</evidence>